<accession>A0ABP0UC12</accession>
<name>A0ABP0UC12_9BRYO</name>
<evidence type="ECO:0000313" key="1">
    <source>
        <dbReference type="EMBL" id="CAK9215269.1"/>
    </source>
</evidence>
<protein>
    <submittedName>
        <fullName evidence="1">Uncharacterized protein</fullName>
    </submittedName>
</protein>
<gene>
    <name evidence="1" type="ORF">CSSPTR1EN2_LOCUS12647</name>
</gene>
<organism evidence="1 2">
    <name type="scientific">Sphagnum troendelagicum</name>
    <dbReference type="NCBI Taxonomy" id="128251"/>
    <lineage>
        <taxon>Eukaryota</taxon>
        <taxon>Viridiplantae</taxon>
        <taxon>Streptophyta</taxon>
        <taxon>Embryophyta</taxon>
        <taxon>Bryophyta</taxon>
        <taxon>Sphagnophytina</taxon>
        <taxon>Sphagnopsida</taxon>
        <taxon>Sphagnales</taxon>
        <taxon>Sphagnaceae</taxon>
        <taxon>Sphagnum</taxon>
    </lineage>
</organism>
<sequence>MSLIDLNCGGERIYFRARTSLLPEECLHGYTMHDQEHVELPSTVPANKTDNLERDQENCKGRTEAKADNKLVIQVAVPGAFCNCCSLPQAAVVLCEERWYVPATYSRRGAVQPRLTRSFLCVFFLKSQTARPLISSTISASGKELSILDPRGFRNSRSMPRSVPTTRFASAVLACVQGVPNLSATLRSNRRFHGR</sequence>
<evidence type="ECO:0000313" key="2">
    <source>
        <dbReference type="Proteomes" id="UP001497512"/>
    </source>
</evidence>
<dbReference type="Proteomes" id="UP001497512">
    <property type="component" value="Chromosome 2"/>
</dbReference>
<reference evidence="1" key="1">
    <citation type="submission" date="2024-02" db="EMBL/GenBank/DDBJ databases">
        <authorList>
            <consortium name="ELIXIR-Norway"/>
            <consortium name="Elixir Norway"/>
        </authorList>
    </citation>
    <scope>NUCLEOTIDE SEQUENCE</scope>
</reference>
<dbReference type="EMBL" id="OZ019894">
    <property type="protein sequence ID" value="CAK9215269.1"/>
    <property type="molecule type" value="Genomic_DNA"/>
</dbReference>
<keyword evidence="2" id="KW-1185">Reference proteome</keyword>
<proteinExistence type="predicted"/>